<reference evidence="1" key="1">
    <citation type="submission" date="2021-09" db="EMBL/GenBank/DDBJ databases">
        <authorList>
            <consortium name="AG Swart"/>
            <person name="Singh M."/>
            <person name="Singh A."/>
            <person name="Seah K."/>
            <person name="Emmerich C."/>
        </authorList>
    </citation>
    <scope>NUCLEOTIDE SEQUENCE</scope>
    <source>
        <strain evidence="1">ATCC30299</strain>
    </source>
</reference>
<evidence type="ECO:0000313" key="2">
    <source>
        <dbReference type="Proteomes" id="UP001162131"/>
    </source>
</evidence>
<organism evidence="1 2">
    <name type="scientific">Blepharisma stoltei</name>
    <dbReference type="NCBI Taxonomy" id="1481888"/>
    <lineage>
        <taxon>Eukaryota</taxon>
        <taxon>Sar</taxon>
        <taxon>Alveolata</taxon>
        <taxon>Ciliophora</taxon>
        <taxon>Postciliodesmatophora</taxon>
        <taxon>Heterotrichea</taxon>
        <taxon>Heterotrichida</taxon>
        <taxon>Blepharismidae</taxon>
        <taxon>Blepharisma</taxon>
    </lineage>
</organism>
<dbReference type="Proteomes" id="UP001162131">
    <property type="component" value="Unassembled WGS sequence"/>
</dbReference>
<dbReference type="Gene3D" id="3.30.160.60">
    <property type="entry name" value="Classic Zinc Finger"/>
    <property type="match status" value="1"/>
</dbReference>
<dbReference type="EMBL" id="CAJZBQ010000028">
    <property type="protein sequence ID" value="CAG9321407.1"/>
    <property type="molecule type" value="Genomic_DNA"/>
</dbReference>
<comment type="caution">
    <text evidence="1">The sequence shown here is derived from an EMBL/GenBank/DDBJ whole genome shotgun (WGS) entry which is preliminary data.</text>
</comment>
<name>A0AAU9JAT6_9CILI</name>
<dbReference type="AlphaFoldDB" id="A0AAU9JAT6"/>
<sequence>MNFITQGGEISFDGNSQQSKECKWKSKISDAHGQQNENMRCPTCGEDIPARLFKAHCMRHDIGEMILCKDCNRYFGRAQMTVHLKSAHGGLT</sequence>
<proteinExistence type="predicted"/>
<keyword evidence="2" id="KW-1185">Reference proteome</keyword>
<protein>
    <recommendedName>
        <fullName evidence="3">C2H2-type domain-containing protein</fullName>
    </recommendedName>
</protein>
<evidence type="ECO:0008006" key="3">
    <source>
        <dbReference type="Google" id="ProtNLM"/>
    </source>
</evidence>
<accession>A0AAU9JAT6</accession>
<gene>
    <name evidence="1" type="ORF">BSTOLATCC_MIC28689</name>
</gene>
<evidence type="ECO:0000313" key="1">
    <source>
        <dbReference type="EMBL" id="CAG9321407.1"/>
    </source>
</evidence>